<keyword evidence="1" id="KW-0880">Kelch repeat</keyword>
<feature type="transmembrane region" description="Helical" evidence="3">
    <location>
        <begin position="811"/>
        <end position="837"/>
    </location>
</feature>
<sequence>MKYLVLLLILMMLTYLSQAKYSRDIQKSGIGPENRMAASMAINPFNLDLYIFGGINEVYYNDLWVFSLSSRKWKILYPFSETPGKINLDPRMNPAGLVRNTTQEFCIYGGRSYSKVYTDLWCYDIKKFKWKLISTYNSPPVIKHIAFTYYNYENQDFLAIAGSDIFSFDLKFYMYFIIRLDFRSKFWQEFNLDFTFYNGEFEADGIKVPKITIHYYESAIYIHVFSEAKELQKIFMYNLETKTIIISSYSASLRCDFELKYIFSTVFNDTLYSFYNPSTVLGMNLFNYSDISKSNIENFNIMYPALCAYENKIFSFGGRLYINSLKTKKVINSIFEIEFLENDKFALTTISENYLSPQTRFAHSMHLIKGNFYLFGGKSQKTYYNDLWDYNPITDIWKQISAPGDSPSPRAFFASDSEGDAMIIWGGEGSDGLKNDMFLYNAFKNTWSKIIPQTSLVPSKRKAACIALMLPYAYIIGGFDSYGICNDVWKFNFGNNTYEKLSFVYESAFLHCFAHDSDIYIIGGDDFKEFALDTNKRILKVMAVETLNLGNIIQDIFINLDPYYIRIGGRDITTDSLKNFIDFTFPENEYLSNIDDYPSASAYIFYNTSVYYHGGNYYTTQVTPFLDLPRPKFAKIDLFELCQDIGCTMACAKGFYYKSNSCHLCPPGTYNDLINSTKCWSCDPGYYNPSQGASSQKQCYPCPEGSFNSEFNGKLCKICPQGYSCPTGSREPIIIGSFSIKNAVIQPVMYKGNYPSQIIFIVQIGGGLITAIVLIFTISFHKLRRLIPVLDMYSNLHFTEDGSFLQIRKNFIGGFFTIIFVGICSIAVISVMSIFFLDNVVESKSLIPLVILEEEVPKFYTNFEMEINLKNYGDYCEKQMMSLEISNEVTCSNNVLFYTVNVKRSQNSISCRMEGTTCKINYKCKNCEINAESYVKIDLQQRQSYATEISINVTSDSSIPESRSSVLSILNPDKGYIFIGPVPNEFYFSMTPSLFRSSVYSFPSLLTGYHVDTGALPQIGSQNLIENMALSTGVSIKIVLQKVASGLYTERSAKQSGILLASSLFGTVTGLMSFVGGIMSQSESVLTKKKKKMIIKHNLKNVIKKEAEISSMYFGVQEYYVPRKNCFRVKPSSDNTPIILSIGESEKIELSYFDRTILQNEIPMESDVIPFNNPKNSENGFHERNMSENML</sequence>
<comment type="caution">
    <text evidence="6">The sequence shown here is derived from an EMBL/GenBank/DDBJ whole genome shotgun (WGS) entry which is preliminary data.</text>
</comment>
<feature type="chain" id="PRO_5010379370" description="Tyrosine-protein kinase ephrin type A/B receptor-like domain-containing protein" evidence="4">
    <location>
        <begin position="20"/>
        <end position="1191"/>
    </location>
</feature>
<keyword evidence="3" id="KW-0472">Membrane</keyword>
<gene>
    <name evidence="6" type="ORF">SteCoe_11941</name>
</gene>
<feature type="transmembrane region" description="Helical" evidence="3">
    <location>
        <begin position="758"/>
        <end position="780"/>
    </location>
</feature>
<dbReference type="SUPFAM" id="SSF57184">
    <property type="entry name" value="Growth factor receptor domain"/>
    <property type="match status" value="1"/>
</dbReference>
<dbReference type="Gene3D" id="2.120.10.80">
    <property type="entry name" value="Kelch-type beta propeller"/>
    <property type="match status" value="2"/>
</dbReference>
<dbReference type="Pfam" id="PF07699">
    <property type="entry name" value="Ephrin_rec_like"/>
    <property type="match status" value="1"/>
</dbReference>
<evidence type="ECO:0000313" key="6">
    <source>
        <dbReference type="EMBL" id="OMJ86525.1"/>
    </source>
</evidence>
<dbReference type="InterPro" id="IPR009030">
    <property type="entry name" value="Growth_fac_rcpt_cys_sf"/>
</dbReference>
<keyword evidence="4" id="KW-0732">Signal</keyword>
<dbReference type="PANTHER" id="PTHR46093">
    <property type="entry name" value="ACYL-COA-BINDING DOMAIN-CONTAINING PROTEIN 5"/>
    <property type="match status" value="1"/>
</dbReference>
<evidence type="ECO:0000256" key="2">
    <source>
        <dbReference type="ARBA" id="ARBA00022737"/>
    </source>
</evidence>
<dbReference type="OrthoDB" id="292123at2759"/>
<evidence type="ECO:0000259" key="5">
    <source>
        <dbReference type="Pfam" id="PF07699"/>
    </source>
</evidence>
<keyword evidence="3" id="KW-1133">Transmembrane helix</keyword>
<dbReference type="Gene3D" id="2.10.50.10">
    <property type="entry name" value="Tumor Necrosis Factor Receptor, subunit A, domain 2"/>
    <property type="match status" value="1"/>
</dbReference>
<dbReference type="SMART" id="SM01411">
    <property type="entry name" value="Ephrin_rec_like"/>
    <property type="match status" value="2"/>
</dbReference>
<feature type="signal peptide" evidence="4">
    <location>
        <begin position="1"/>
        <end position="19"/>
    </location>
</feature>
<keyword evidence="7" id="KW-1185">Reference proteome</keyword>
<feature type="domain" description="Tyrosine-protein kinase ephrin type A/B receptor-like" evidence="5">
    <location>
        <begin position="654"/>
        <end position="699"/>
    </location>
</feature>
<reference evidence="6 7" key="1">
    <citation type="submission" date="2016-11" db="EMBL/GenBank/DDBJ databases">
        <title>The macronuclear genome of Stentor coeruleus: a giant cell with tiny introns.</title>
        <authorList>
            <person name="Slabodnick M."/>
            <person name="Ruby J.G."/>
            <person name="Reiff S.B."/>
            <person name="Swart E.C."/>
            <person name="Gosai S."/>
            <person name="Prabakaran S."/>
            <person name="Witkowska E."/>
            <person name="Larue G.E."/>
            <person name="Fisher S."/>
            <person name="Freeman R.M."/>
            <person name="Gunawardena J."/>
            <person name="Chu W."/>
            <person name="Stover N.A."/>
            <person name="Gregory B.D."/>
            <person name="Nowacki M."/>
            <person name="Derisi J."/>
            <person name="Roy S.W."/>
            <person name="Marshall W.F."/>
            <person name="Sood P."/>
        </authorList>
    </citation>
    <scope>NUCLEOTIDE SEQUENCE [LARGE SCALE GENOMIC DNA]</scope>
    <source>
        <strain evidence="6">WM001</strain>
    </source>
</reference>
<organism evidence="6 7">
    <name type="scientific">Stentor coeruleus</name>
    <dbReference type="NCBI Taxonomy" id="5963"/>
    <lineage>
        <taxon>Eukaryota</taxon>
        <taxon>Sar</taxon>
        <taxon>Alveolata</taxon>
        <taxon>Ciliophora</taxon>
        <taxon>Postciliodesmatophora</taxon>
        <taxon>Heterotrichea</taxon>
        <taxon>Heterotrichida</taxon>
        <taxon>Stentoridae</taxon>
        <taxon>Stentor</taxon>
    </lineage>
</organism>
<name>A0A1R2CC13_9CILI</name>
<evidence type="ECO:0000256" key="1">
    <source>
        <dbReference type="ARBA" id="ARBA00022441"/>
    </source>
</evidence>
<proteinExistence type="predicted"/>
<evidence type="ECO:0000313" key="7">
    <source>
        <dbReference type="Proteomes" id="UP000187209"/>
    </source>
</evidence>
<dbReference type="Pfam" id="PF24681">
    <property type="entry name" value="Kelch_KLHDC2_KLHL20_DRC7"/>
    <property type="match status" value="2"/>
</dbReference>
<dbReference type="PANTHER" id="PTHR46093:SF18">
    <property type="entry name" value="FIBRONECTIN TYPE-III DOMAIN-CONTAINING PROTEIN"/>
    <property type="match status" value="1"/>
</dbReference>
<dbReference type="EMBL" id="MPUH01000203">
    <property type="protein sequence ID" value="OMJ86525.1"/>
    <property type="molecule type" value="Genomic_DNA"/>
</dbReference>
<protein>
    <recommendedName>
        <fullName evidence="5">Tyrosine-protein kinase ephrin type A/B receptor-like domain-containing protein</fullName>
    </recommendedName>
</protein>
<dbReference type="SUPFAM" id="SSF117281">
    <property type="entry name" value="Kelch motif"/>
    <property type="match status" value="2"/>
</dbReference>
<dbReference type="Proteomes" id="UP000187209">
    <property type="component" value="Unassembled WGS sequence"/>
</dbReference>
<dbReference type="InterPro" id="IPR011641">
    <property type="entry name" value="Tyr-kin_ephrin_A/B_rcpt-like"/>
</dbReference>
<dbReference type="InterPro" id="IPR015915">
    <property type="entry name" value="Kelch-typ_b-propeller"/>
</dbReference>
<keyword evidence="2" id="KW-0677">Repeat</keyword>
<evidence type="ECO:0000256" key="4">
    <source>
        <dbReference type="SAM" id="SignalP"/>
    </source>
</evidence>
<dbReference type="AlphaFoldDB" id="A0A1R2CC13"/>
<evidence type="ECO:0000256" key="3">
    <source>
        <dbReference type="SAM" id="Phobius"/>
    </source>
</evidence>
<accession>A0A1R2CC13</accession>
<keyword evidence="3" id="KW-0812">Transmembrane</keyword>